<dbReference type="RefSeq" id="WP_289454596.1">
    <property type="nucleotide sequence ID" value="NZ_JAUCGQ010000001.1"/>
</dbReference>
<dbReference type="SUPFAM" id="SSF88659">
    <property type="entry name" value="Sigma3 and sigma4 domains of RNA polymerase sigma factors"/>
    <property type="match status" value="1"/>
</dbReference>
<dbReference type="PROSITE" id="PS01063">
    <property type="entry name" value="SIGMA70_ECF"/>
    <property type="match status" value="1"/>
</dbReference>
<feature type="domain" description="RNA polymerase sigma factor 70 region 4 type 2" evidence="7">
    <location>
        <begin position="115"/>
        <end position="164"/>
    </location>
</feature>
<evidence type="ECO:0000256" key="5">
    <source>
        <dbReference type="RuleBase" id="RU000716"/>
    </source>
</evidence>
<comment type="similarity">
    <text evidence="1 5">Belongs to the sigma-70 factor family. ECF subfamily.</text>
</comment>
<dbReference type="NCBIfam" id="TIGR02937">
    <property type="entry name" value="sigma70-ECF"/>
    <property type="match status" value="1"/>
</dbReference>
<dbReference type="PANTHER" id="PTHR47756">
    <property type="entry name" value="BLL6612 PROTEIN-RELATED"/>
    <property type="match status" value="1"/>
</dbReference>
<comment type="caution">
    <text evidence="9">The sequence shown here is derived from an EMBL/GenBank/DDBJ whole genome shotgun (WGS) entry which is preliminary data.</text>
</comment>
<dbReference type="Pfam" id="PF20239">
    <property type="entry name" value="DUF6596"/>
    <property type="match status" value="1"/>
</dbReference>
<dbReference type="InterPro" id="IPR000838">
    <property type="entry name" value="RNA_pol_sigma70_ECF_CS"/>
</dbReference>
<dbReference type="Pfam" id="PF04542">
    <property type="entry name" value="Sigma70_r2"/>
    <property type="match status" value="1"/>
</dbReference>
<dbReference type="InterPro" id="IPR014284">
    <property type="entry name" value="RNA_pol_sigma-70_dom"/>
</dbReference>
<evidence type="ECO:0000256" key="1">
    <source>
        <dbReference type="ARBA" id="ARBA00010641"/>
    </source>
</evidence>
<keyword evidence="10" id="KW-1185">Reference proteome</keyword>
<keyword evidence="5" id="KW-0238">DNA-binding</keyword>
<feature type="domain" description="DUF6596" evidence="8">
    <location>
        <begin position="183"/>
        <end position="283"/>
    </location>
</feature>
<evidence type="ECO:0000313" key="9">
    <source>
        <dbReference type="EMBL" id="MDM7854774.1"/>
    </source>
</evidence>
<organism evidence="9 10">
    <name type="scientific">Cellulomonas alba</name>
    <dbReference type="NCBI Taxonomy" id="3053467"/>
    <lineage>
        <taxon>Bacteria</taxon>
        <taxon>Bacillati</taxon>
        <taxon>Actinomycetota</taxon>
        <taxon>Actinomycetes</taxon>
        <taxon>Micrococcales</taxon>
        <taxon>Cellulomonadaceae</taxon>
        <taxon>Cellulomonas</taxon>
    </lineage>
</organism>
<name>A0ABT7SGX4_9CELL</name>
<feature type="domain" description="RNA polymerase sigma-70 region 2" evidence="6">
    <location>
        <begin position="17"/>
        <end position="76"/>
    </location>
</feature>
<keyword evidence="4 5" id="KW-0804">Transcription</keyword>
<dbReference type="InterPro" id="IPR007627">
    <property type="entry name" value="RNA_pol_sigma70_r2"/>
</dbReference>
<evidence type="ECO:0000313" key="10">
    <source>
        <dbReference type="Proteomes" id="UP001529338"/>
    </source>
</evidence>
<dbReference type="Gene3D" id="1.10.1740.10">
    <property type="match status" value="1"/>
</dbReference>
<protein>
    <recommendedName>
        <fullName evidence="5">RNA polymerase sigma factor</fullName>
    </recommendedName>
</protein>
<dbReference type="SUPFAM" id="SSF88946">
    <property type="entry name" value="Sigma2 domain of RNA polymerase sigma factors"/>
    <property type="match status" value="1"/>
</dbReference>
<keyword evidence="3 5" id="KW-0731">Sigma factor</keyword>
<evidence type="ECO:0000259" key="7">
    <source>
        <dbReference type="Pfam" id="PF08281"/>
    </source>
</evidence>
<reference evidence="9 10" key="1">
    <citation type="submission" date="2023-06" db="EMBL/GenBank/DDBJ databases">
        <title>Cellulomonas sp. MW4 Whole genome sequence.</title>
        <authorList>
            <person name="Park S."/>
        </authorList>
    </citation>
    <scope>NUCLEOTIDE SEQUENCE [LARGE SCALE GENOMIC DNA]</scope>
    <source>
        <strain evidence="9 10">MW4</strain>
    </source>
</reference>
<dbReference type="Gene3D" id="1.10.10.10">
    <property type="entry name" value="Winged helix-like DNA-binding domain superfamily/Winged helix DNA-binding domain"/>
    <property type="match status" value="1"/>
</dbReference>
<dbReference type="InterPro" id="IPR013324">
    <property type="entry name" value="RNA_pol_sigma_r3/r4-like"/>
</dbReference>
<dbReference type="InterPro" id="IPR036388">
    <property type="entry name" value="WH-like_DNA-bd_sf"/>
</dbReference>
<evidence type="ECO:0000259" key="8">
    <source>
        <dbReference type="Pfam" id="PF20239"/>
    </source>
</evidence>
<evidence type="ECO:0000256" key="2">
    <source>
        <dbReference type="ARBA" id="ARBA00023015"/>
    </source>
</evidence>
<dbReference type="Proteomes" id="UP001529338">
    <property type="component" value="Unassembled WGS sequence"/>
</dbReference>
<keyword evidence="2 5" id="KW-0805">Transcription regulation</keyword>
<dbReference type="Pfam" id="PF08281">
    <property type="entry name" value="Sigma70_r4_2"/>
    <property type="match status" value="1"/>
</dbReference>
<dbReference type="InterPro" id="IPR013249">
    <property type="entry name" value="RNA_pol_sigma70_r4_t2"/>
</dbReference>
<evidence type="ECO:0000256" key="3">
    <source>
        <dbReference type="ARBA" id="ARBA00023082"/>
    </source>
</evidence>
<proteinExistence type="inferred from homology"/>
<dbReference type="InterPro" id="IPR013325">
    <property type="entry name" value="RNA_pol_sigma_r2"/>
</dbReference>
<evidence type="ECO:0000259" key="6">
    <source>
        <dbReference type="Pfam" id="PF04542"/>
    </source>
</evidence>
<gene>
    <name evidence="9" type="ORF">QRT04_07515</name>
</gene>
<evidence type="ECO:0000256" key="4">
    <source>
        <dbReference type="ARBA" id="ARBA00023163"/>
    </source>
</evidence>
<dbReference type="EMBL" id="JAUCGQ010000001">
    <property type="protein sequence ID" value="MDM7854774.1"/>
    <property type="molecule type" value="Genomic_DNA"/>
</dbReference>
<dbReference type="PANTHER" id="PTHR47756:SF1">
    <property type="entry name" value="BLL0085 PROTEIN"/>
    <property type="match status" value="1"/>
</dbReference>
<sequence length="415" mass="44700">MSDPREAVEAVFRLEFPRLVAGLTRYVGDVGRAEELAQDALVAALEQWPAEGVPRNAGAWLMTVAKRRAVDAIRRDAVRATKYALVAPTLEHLTTDVEAALDDDEIDDDVLRLLFTACHPVLAQPARVALALRLLGGLTTAEIARAYGQPEATVAQRISRAKAAIAKAGVPFEVPSGPDRAERLGSVLEVVYLIFNEGYTATSGDDWARPELCFEALRLSRVLAALLPDEPEVLGLTALLELQSSRLAARLGPDGEPVLLADQDRHRWDRLLIRRGLEALDRAGALGGRRGRYALQAAIAACHARTFSADETDWFAIATLYGELAHVMPSPVVELNRAVAISMAVGPQAALEVVDALAATGTLDGYHLLPSVRGDLLARLGRVVEARAELERAAAMTTNARERELLTSRARGLGA</sequence>
<accession>A0ABT7SGX4</accession>
<dbReference type="InterPro" id="IPR046531">
    <property type="entry name" value="DUF6596"/>
</dbReference>